<dbReference type="Proteomes" id="UP000237000">
    <property type="component" value="Unassembled WGS sequence"/>
</dbReference>
<evidence type="ECO:0000313" key="2">
    <source>
        <dbReference type="Proteomes" id="UP000237000"/>
    </source>
</evidence>
<proteinExistence type="predicted"/>
<dbReference type="AlphaFoldDB" id="A0A2P5E8Q3"/>
<reference evidence="2" key="1">
    <citation type="submission" date="2016-06" db="EMBL/GenBank/DDBJ databases">
        <title>Parallel loss of symbiosis genes in relatives of nitrogen-fixing non-legume Parasponia.</title>
        <authorList>
            <person name="Van Velzen R."/>
            <person name="Holmer R."/>
            <person name="Bu F."/>
            <person name="Rutten L."/>
            <person name="Van Zeijl A."/>
            <person name="Liu W."/>
            <person name="Santuari L."/>
            <person name="Cao Q."/>
            <person name="Sharma T."/>
            <person name="Shen D."/>
            <person name="Roswanjaya Y."/>
            <person name="Wardhani T."/>
            <person name="Kalhor M.S."/>
            <person name="Jansen J."/>
            <person name="Van den Hoogen J."/>
            <person name="Gungor B."/>
            <person name="Hartog M."/>
            <person name="Hontelez J."/>
            <person name="Verver J."/>
            <person name="Yang W.-C."/>
            <person name="Schijlen E."/>
            <person name="Repin R."/>
            <person name="Schilthuizen M."/>
            <person name="Schranz E."/>
            <person name="Heidstra R."/>
            <person name="Miyata K."/>
            <person name="Fedorova E."/>
            <person name="Kohlen W."/>
            <person name="Bisseling T."/>
            <person name="Smit S."/>
            <person name="Geurts R."/>
        </authorList>
    </citation>
    <scope>NUCLEOTIDE SEQUENCE [LARGE SCALE GENOMIC DNA]</scope>
    <source>
        <strain evidence="2">cv. RG33-2</strain>
    </source>
</reference>
<evidence type="ECO:0000313" key="1">
    <source>
        <dbReference type="EMBL" id="PON81890.1"/>
    </source>
</evidence>
<gene>
    <name evidence="1" type="ORF">TorRG33x02_223110</name>
</gene>
<comment type="caution">
    <text evidence="1">The sequence shown here is derived from an EMBL/GenBank/DDBJ whole genome shotgun (WGS) entry which is preliminary data.</text>
</comment>
<sequence length="110" mass="12021">MLRSIDHLCTGKETNKLTDFVLNDINIVGPARGLVAVKAGQELSMLLPVVDAEMNLRLKWVLTVATRCSVRLAGMLVAAPPIAVWLSCFCLCLLKDEFYVTSLELDSISA</sequence>
<dbReference type="InParanoid" id="A0A2P5E8Q3"/>
<protein>
    <submittedName>
        <fullName evidence="1">Uncharacterized protein</fullName>
    </submittedName>
</protein>
<dbReference type="OrthoDB" id="10284887at2759"/>
<dbReference type="EMBL" id="JXTC01000206">
    <property type="protein sequence ID" value="PON81890.1"/>
    <property type="molecule type" value="Genomic_DNA"/>
</dbReference>
<accession>A0A2P5E8Q3</accession>
<organism evidence="1 2">
    <name type="scientific">Trema orientale</name>
    <name type="common">Charcoal tree</name>
    <name type="synonym">Celtis orientalis</name>
    <dbReference type="NCBI Taxonomy" id="63057"/>
    <lineage>
        <taxon>Eukaryota</taxon>
        <taxon>Viridiplantae</taxon>
        <taxon>Streptophyta</taxon>
        <taxon>Embryophyta</taxon>
        <taxon>Tracheophyta</taxon>
        <taxon>Spermatophyta</taxon>
        <taxon>Magnoliopsida</taxon>
        <taxon>eudicotyledons</taxon>
        <taxon>Gunneridae</taxon>
        <taxon>Pentapetalae</taxon>
        <taxon>rosids</taxon>
        <taxon>fabids</taxon>
        <taxon>Rosales</taxon>
        <taxon>Cannabaceae</taxon>
        <taxon>Trema</taxon>
    </lineage>
</organism>
<keyword evidence="2" id="KW-1185">Reference proteome</keyword>
<name>A0A2P5E8Q3_TREOI</name>